<protein>
    <submittedName>
        <fullName evidence="2">Uncharacterized protein</fullName>
    </submittedName>
</protein>
<dbReference type="Proteomes" id="UP001519460">
    <property type="component" value="Unassembled WGS sequence"/>
</dbReference>
<evidence type="ECO:0000256" key="1">
    <source>
        <dbReference type="SAM" id="MobiDB-lite"/>
    </source>
</evidence>
<evidence type="ECO:0000313" key="3">
    <source>
        <dbReference type="Proteomes" id="UP001519460"/>
    </source>
</evidence>
<dbReference type="EMBL" id="JACVVK020000004">
    <property type="protein sequence ID" value="KAK7507271.1"/>
    <property type="molecule type" value="Genomic_DNA"/>
</dbReference>
<evidence type="ECO:0000313" key="2">
    <source>
        <dbReference type="EMBL" id="KAK7507271.1"/>
    </source>
</evidence>
<accession>A0ABD0M7G1</accession>
<gene>
    <name evidence="2" type="ORF">BaRGS_00001206</name>
</gene>
<sequence>MRVSIRKQYIGGTGAGGKHTRPPWSGGTTVSLQHMRIAASPSYCRSTLFLCTDGGPGAVDSSRHTHPITRHTSQPAVQKAGRRRRENKERKAHRPKQLDLFTCGRPPFPSVNSDDPKPHIILFPSLDMNESKVPFGLDIRSSSQFAISLSENGNE</sequence>
<feature type="region of interest" description="Disordered" evidence="1">
    <location>
        <begin position="1"/>
        <end position="28"/>
    </location>
</feature>
<name>A0ABD0M7G1_9CAEN</name>
<dbReference type="AlphaFoldDB" id="A0ABD0M7G1"/>
<proteinExistence type="predicted"/>
<reference evidence="2 3" key="1">
    <citation type="journal article" date="2023" name="Sci. Data">
        <title>Genome assembly of the Korean intertidal mud-creeper Batillaria attramentaria.</title>
        <authorList>
            <person name="Patra A.K."/>
            <person name="Ho P.T."/>
            <person name="Jun S."/>
            <person name="Lee S.J."/>
            <person name="Kim Y."/>
            <person name="Won Y.J."/>
        </authorList>
    </citation>
    <scope>NUCLEOTIDE SEQUENCE [LARGE SCALE GENOMIC DNA]</scope>
    <source>
        <strain evidence="2">Wonlab-2016</strain>
    </source>
</reference>
<keyword evidence="3" id="KW-1185">Reference proteome</keyword>
<comment type="caution">
    <text evidence="2">The sequence shown here is derived from an EMBL/GenBank/DDBJ whole genome shotgun (WGS) entry which is preliminary data.</text>
</comment>
<feature type="compositionally biased region" description="Basic residues" evidence="1">
    <location>
        <begin position="80"/>
        <end position="95"/>
    </location>
</feature>
<feature type="region of interest" description="Disordered" evidence="1">
    <location>
        <begin position="60"/>
        <end position="115"/>
    </location>
</feature>
<organism evidence="2 3">
    <name type="scientific">Batillaria attramentaria</name>
    <dbReference type="NCBI Taxonomy" id="370345"/>
    <lineage>
        <taxon>Eukaryota</taxon>
        <taxon>Metazoa</taxon>
        <taxon>Spiralia</taxon>
        <taxon>Lophotrochozoa</taxon>
        <taxon>Mollusca</taxon>
        <taxon>Gastropoda</taxon>
        <taxon>Caenogastropoda</taxon>
        <taxon>Sorbeoconcha</taxon>
        <taxon>Cerithioidea</taxon>
        <taxon>Batillariidae</taxon>
        <taxon>Batillaria</taxon>
    </lineage>
</organism>